<protein>
    <recommendedName>
        <fullName evidence="2">precorrin-2 dehydrogenase</fullName>
        <ecNumber evidence="2">1.3.1.76</ecNumber>
    </recommendedName>
</protein>
<sequence length="240" mass="25807">MQEDALYPIMLRLAGRRCAVIGGGKVAERKVAALMEAGADRIDVIAEQVTDTLAELGHSSLVRIAQRPYEPADIQQAWLVIAATSDPVLNARIVSEADALGIWANSASEGGEGSFVTPAVVRRGDLVIGVTTSGASPSLAARLKLELEQQYGDEYGARLQSLRLVRDRLLSSDYVIRSETDQLAAKQHLLRAAAADETGWQELARVREDLTSTDIDIAKATDGWIDQLSKQLLLGGEACV</sequence>
<evidence type="ECO:0000256" key="6">
    <source>
        <dbReference type="ARBA" id="ARBA00047561"/>
    </source>
</evidence>
<dbReference type="PANTHER" id="PTHR35330">
    <property type="entry name" value="SIROHEME BIOSYNTHESIS PROTEIN MET8"/>
    <property type="match status" value="1"/>
</dbReference>
<gene>
    <name evidence="7" type="ORF">H8B09_03155</name>
</gene>
<dbReference type="Pfam" id="PF13241">
    <property type="entry name" value="NAD_binding_7"/>
    <property type="match status" value="1"/>
</dbReference>
<dbReference type="SUPFAM" id="SSF51735">
    <property type="entry name" value="NAD(P)-binding Rossmann-fold domains"/>
    <property type="match status" value="1"/>
</dbReference>
<accession>A0ABR8MRS2</accession>
<dbReference type="InterPro" id="IPR042518">
    <property type="entry name" value="SirC_C"/>
</dbReference>
<comment type="pathway">
    <text evidence="1">Porphyrin-containing compound metabolism; siroheme biosynthesis; sirohydrochlorin from precorrin-2: step 1/1.</text>
</comment>
<evidence type="ECO:0000256" key="1">
    <source>
        <dbReference type="ARBA" id="ARBA00005010"/>
    </source>
</evidence>
<dbReference type="Proteomes" id="UP000609346">
    <property type="component" value="Unassembled WGS sequence"/>
</dbReference>
<evidence type="ECO:0000313" key="7">
    <source>
        <dbReference type="EMBL" id="MBD3917736.1"/>
    </source>
</evidence>
<dbReference type="InterPro" id="IPR036291">
    <property type="entry name" value="NAD(P)-bd_dom_sf"/>
</dbReference>
<keyword evidence="5" id="KW-0627">Porphyrin biosynthesis</keyword>
<evidence type="ECO:0000256" key="3">
    <source>
        <dbReference type="ARBA" id="ARBA00023002"/>
    </source>
</evidence>
<comment type="caution">
    <text evidence="7">The sequence shown here is derived from an EMBL/GenBank/DDBJ whole genome shotgun (WGS) entry which is preliminary data.</text>
</comment>
<dbReference type="RefSeq" id="WP_191202005.1">
    <property type="nucleotide sequence ID" value="NZ_JACXZA010000001.1"/>
</dbReference>
<dbReference type="EC" id="1.3.1.76" evidence="2"/>
<evidence type="ECO:0000256" key="4">
    <source>
        <dbReference type="ARBA" id="ARBA00023027"/>
    </source>
</evidence>
<evidence type="ECO:0000313" key="8">
    <source>
        <dbReference type="Proteomes" id="UP000609346"/>
    </source>
</evidence>
<dbReference type="EMBL" id="JACXZA010000001">
    <property type="protein sequence ID" value="MBD3917736.1"/>
    <property type="molecule type" value="Genomic_DNA"/>
</dbReference>
<dbReference type="Gene3D" id="1.10.8.610">
    <property type="entry name" value="SirC, precorrin-2 dehydrogenase, C-terminal helical domain-like"/>
    <property type="match status" value="1"/>
</dbReference>
<evidence type="ECO:0000256" key="2">
    <source>
        <dbReference type="ARBA" id="ARBA00012400"/>
    </source>
</evidence>
<dbReference type="SUPFAM" id="SSF75615">
    <property type="entry name" value="Siroheme synthase middle domains-like"/>
    <property type="match status" value="1"/>
</dbReference>
<dbReference type="PANTHER" id="PTHR35330:SF1">
    <property type="entry name" value="SIROHEME BIOSYNTHESIS PROTEIN MET8"/>
    <property type="match status" value="1"/>
</dbReference>
<dbReference type="Gene3D" id="3.40.50.720">
    <property type="entry name" value="NAD(P)-binding Rossmann-like Domain"/>
    <property type="match status" value="1"/>
</dbReference>
<evidence type="ECO:0000256" key="5">
    <source>
        <dbReference type="ARBA" id="ARBA00023244"/>
    </source>
</evidence>
<dbReference type="InterPro" id="IPR028161">
    <property type="entry name" value="Met8-like"/>
</dbReference>
<keyword evidence="8" id="KW-1185">Reference proteome</keyword>
<keyword evidence="4" id="KW-0520">NAD</keyword>
<proteinExistence type="predicted"/>
<keyword evidence="3" id="KW-0560">Oxidoreductase</keyword>
<name>A0ABR8MRS2_9BACL</name>
<dbReference type="InterPro" id="IPR006367">
    <property type="entry name" value="Sirohaem_synthase_N"/>
</dbReference>
<reference evidence="7 8" key="1">
    <citation type="submission" date="2020-09" db="EMBL/GenBank/DDBJ databases">
        <title>Paenibacillus sp. strain PR3 16S rRNA gene Genome sequencing and assembly.</title>
        <authorList>
            <person name="Kim J."/>
        </authorList>
    </citation>
    <scope>NUCLEOTIDE SEQUENCE [LARGE SCALE GENOMIC DNA]</scope>
    <source>
        <strain evidence="7 8">PR3</strain>
    </source>
</reference>
<dbReference type="NCBIfam" id="TIGR01470">
    <property type="entry name" value="cysG_Nterm"/>
    <property type="match status" value="1"/>
</dbReference>
<organism evidence="7 8">
    <name type="scientific">Paenibacillus terricola</name>
    <dbReference type="NCBI Taxonomy" id="2763503"/>
    <lineage>
        <taxon>Bacteria</taxon>
        <taxon>Bacillati</taxon>
        <taxon>Bacillota</taxon>
        <taxon>Bacilli</taxon>
        <taxon>Bacillales</taxon>
        <taxon>Paenibacillaceae</taxon>
        <taxon>Paenibacillus</taxon>
    </lineage>
</organism>
<comment type="catalytic activity">
    <reaction evidence="6">
        <text>precorrin-2 + NAD(+) = sirohydrochlorin + NADH + 2 H(+)</text>
        <dbReference type="Rhea" id="RHEA:15613"/>
        <dbReference type="ChEBI" id="CHEBI:15378"/>
        <dbReference type="ChEBI" id="CHEBI:57540"/>
        <dbReference type="ChEBI" id="CHEBI:57945"/>
        <dbReference type="ChEBI" id="CHEBI:58351"/>
        <dbReference type="ChEBI" id="CHEBI:58827"/>
        <dbReference type="EC" id="1.3.1.76"/>
    </reaction>
</comment>